<protein>
    <submittedName>
        <fullName evidence="2">Uncharacterized protein</fullName>
    </submittedName>
</protein>
<evidence type="ECO:0000313" key="2">
    <source>
        <dbReference type="EMBL" id="KAK9268922.1"/>
    </source>
</evidence>
<reference evidence="2 3" key="1">
    <citation type="journal article" date="2024" name="Plant J.">
        <title>Genome sequences and population genomics reveal climatic adaptation and genomic divergence between two closely related sweetgum species.</title>
        <authorList>
            <person name="Xu W.Q."/>
            <person name="Ren C.Q."/>
            <person name="Zhang X.Y."/>
            <person name="Comes H.P."/>
            <person name="Liu X.H."/>
            <person name="Li Y.G."/>
            <person name="Kettle C.J."/>
            <person name="Jalonen R."/>
            <person name="Gaisberger H."/>
            <person name="Ma Y.Z."/>
            <person name="Qiu Y.X."/>
        </authorList>
    </citation>
    <scope>NUCLEOTIDE SEQUENCE [LARGE SCALE GENOMIC DNA]</scope>
    <source>
        <strain evidence="2">Hangzhou</strain>
    </source>
</reference>
<feature type="transmembrane region" description="Helical" evidence="1">
    <location>
        <begin position="94"/>
        <end position="113"/>
    </location>
</feature>
<dbReference type="EMBL" id="JBBPBK010000015">
    <property type="protein sequence ID" value="KAK9268922.1"/>
    <property type="molecule type" value="Genomic_DNA"/>
</dbReference>
<keyword evidence="1" id="KW-0812">Transmembrane</keyword>
<keyword evidence="1" id="KW-1133">Transmembrane helix</keyword>
<dbReference type="AlphaFoldDB" id="A0AAP0N984"/>
<keyword evidence="1" id="KW-0472">Membrane</keyword>
<evidence type="ECO:0000313" key="3">
    <source>
        <dbReference type="Proteomes" id="UP001415857"/>
    </source>
</evidence>
<evidence type="ECO:0000256" key="1">
    <source>
        <dbReference type="SAM" id="Phobius"/>
    </source>
</evidence>
<keyword evidence="3" id="KW-1185">Reference proteome</keyword>
<sequence>MSKLDSEMLLFDENGIQGSYGYPIPMTKMMVTVPLESFFIISAKLHNDSFLVGSNVEELVYRSVSFPAQCSRKIEETISGTLGELRERVIGSGIYIFILLYCYALILCMDLCVGI</sequence>
<gene>
    <name evidence="2" type="ORF">L1049_000687</name>
</gene>
<organism evidence="2 3">
    <name type="scientific">Liquidambar formosana</name>
    <name type="common">Formosan gum</name>
    <dbReference type="NCBI Taxonomy" id="63359"/>
    <lineage>
        <taxon>Eukaryota</taxon>
        <taxon>Viridiplantae</taxon>
        <taxon>Streptophyta</taxon>
        <taxon>Embryophyta</taxon>
        <taxon>Tracheophyta</taxon>
        <taxon>Spermatophyta</taxon>
        <taxon>Magnoliopsida</taxon>
        <taxon>eudicotyledons</taxon>
        <taxon>Gunneridae</taxon>
        <taxon>Pentapetalae</taxon>
        <taxon>Saxifragales</taxon>
        <taxon>Altingiaceae</taxon>
        <taxon>Liquidambar</taxon>
    </lineage>
</organism>
<proteinExistence type="predicted"/>
<accession>A0AAP0N984</accession>
<dbReference type="Proteomes" id="UP001415857">
    <property type="component" value="Unassembled WGS sequence"/>
</dbReference>
<name>A0AAP0N984_LIQFO</name>
<comment type="caution">
    <text evidence="2">The sequence shown here is derived from an EMBL/GenBank/DDBJ whole genome shotgun (WGS) entry which is preliminary data.</text>
</comment>